<dbReference type="EMBL" id="JROU02001057">
    <property type="protein sequence ID" value="OEH77557.1"/>
    <property type="molecule type" value="Genomic_DNA"/>
</dbReference>
<dbReference type="VEuPathDB" id="ToxoDB:cyc_01931"/>
<dbReference type="Proteomes" id="UP000095192">
    <property type="component" value="Unassembled WGS sequence"/>
</dbReference>
<dbReference type="InParanoid" id="A0A1D3D294"/>
<keyword evidence="1" id="KW-1133">Transmembrane helix</keyword>
<gene>
    <name evidence="2" type="ORF">cyc_01931</name>
</gene>
<protein>
    <submittedName>
        <fullName evidence="2">Uncharacterized protein</fullName>
    </submittedName>
</protein>
<sequence>MEAGLQDSGFLPLEQLHMSAVQQRGIVWLLLAFGATSLIGSVLQRPVFLDQVYPHLNVVVSLLLLFLCLHSPRFSRDLRADELYLARMNAALQHLHLYYDKKLDGLVISRARPPQLHVLDSRRLLQLREADLHDEASEHLKCYRECLLNAAAVPEGQDGSSK</sequence>
<name>A0A1D3D294_9EIME</name>
<accession>A0A1D3D294</accession>
<evidence type="ECO:0000256" key="1">
    <source>
        <dbReference type="SAM" id="Phobius"/>
    </source>
</evidence>
<evidence type="ECO:0000313" key="2">
    <source>
        <dbReference type="EMBL" id="OEH77557.1"/>
    </source>
</evidence>
<proteinExistence type="predicted"/>
<feature type="transmembrane region" description="Helical" evidence="1">
    <location>
        <begin position="52"/>
        <end position="69"/>
    </location>
</feature>
<keyword evidence="3" id="KW-1185">Reference proteome</keyword>
<comment type="caution">
    <text evidence="2">The sequence shown here is derived from an EMBL/GenBank/DDBJ whole genome shotgun (WGS) entry which is preliminary data.</text>
</comment>
<keyword evidence="1" id="KW-0812">Transmembrane</keyword>
<evidence type="ECO:0000313" key="3">
    <source>
        <dbReference type="Proteomes" id="UP000095192"/>
    </source>
</evidence>
<keyword evidence="1" id="KW-0472">Membrane</keyword>
<organism evidence="2 3">
    <name type="scientific">Cyclospora cayetanensis</name>
    <dbReference type="NCBI Taxonomy" id="88456"/>
    <lineage>
        <taxon>Eukaryota</taxon>
        <taxon>Sar</taxon>
        <taxon>Alveolata</taxon>
        <taxon>Apicomplexa</taxon>
        <taxon>Conoidasida</taxon>
        <taxon>Coccidia</taxon>
        <taxon>Eucoccidiorida</taxon>
        <taxon>Eimeriorina</taxon>
        <taxon>Eimeriidae</taxon>
        <taxon>Cyclospora</taxon>
    </lineage>
</organism>
<dbReference type="AlphaFoldDB" id="A0A1D3D294"/>
<reference evidence="2 3" key="1">
    <citation type="journal article" date="2016" name="BMC Genomics">
        <title>Comparative genomics reveals Cyclospora cayetanensis possesses coccidia-like metabolism and invasion components but unique surface antigens.</title>
        <authorList>
            <person name="Liu S."/>
            <person name="Wang L."/>
            <person name="Zheng H."/>
            <person name="Xu Z."/>
            <person name="Roellig D.M."/>
            <person name="Li N."/>
            <person name="Frace M.A."/>
            <person name="Tang K."/>
            <person name="Arrowood M.J."/>
            <person name="Moss D.M."/>
            <person name="Zhang L."/>
            <person name="Feng Y."/>
            <person name="Xiao L."/>
        </authorList>
    </citation>
    <scope>NUCLEOTIDE SEQUENCE [LARGE SCALE GENOMIC DNA]</scope>
    <source>
        <strain evidence="2 3">CHN_HEN01</strain>
    </source>
</reference>
<feature type="transmembrane region" description="Helical" evidence="1">
    <location>
        <begin position="26"/>
        <end position="46"/>
    </location>
</feature>